<dbReference type="EMBL" id="VSSQ01004300">
    <property type="protein sequence ID" value="MPM24606.1"/>
    <property type="molecule type" value="Genomic_DNA"/>
</dbReference>
<dbReference type="GO" id="GO:0009103">
    <property type="term" value="P:lipopolysaccharide biosynthetic process"/>
    <property type="evidence" value="ECO:0007669"/>
    <property type="project" value="TreeGrafter"/>
</dbReference>
<keyword evidence="2" id="KW-1133">Transmembrane helix</keyword>
<comment type="caution">
    <text evidence="3">The sequence shown here is derived from an EMBL/GenBank/DDBJ whole genome shotgun (WGS) entry which is preliminary data.</text>
</comment>
<keyword evidence="2" id="KW-0812">Transmembrane</keyword>
<dbReference type="GO" id="GO:0016757">
    <property type="term" value="F:glycosyltransferase activity"/>
    <property type="evidence" value="ECO:0007669"/>
    <property type="project" value="TreeGrafter"/>
</dbReference>
<dbReference type="AlphaFoldDB" id="A0A644Y7R9"/>
<dbReference type="SUPFAM" id="SSF53756">
    <property type="entry name" value="UDP-Glycosyltransferase/glycogen phosphorylase"/>
    <property type="match status" value="1"/>
</dbReference>
<accession>A0A644Y7R9</accession>
<evidence type="ECO:0008006" key="4">
    <source>
        <dbReference type="Google" id="ProtNLM"/>
    </source>
</evidence>
<dbReference type="PANTHER" id="PTHR46401">
    <property type="entry name" value="GLYCOSYLTRANSFERASE WBBK-RELATED"/>
    <property type="match status" value="1"/>
</dbReference>
<reference evidence="3" key="1">
    <citation type="submission" date="2019-08" db="EMBL/GenBank/DDBJ databases">
        <authorList>
            <person name="Kucharzyk K."/>
            <person name="Murdoch R.W."/>
            <person name="Higgins S."/>
            <person name="Loffler F."/>
        </authorList>
    </citation>
    <scope>NUCLEOTIDE SEQUENCE</scope>
</reference>
<dbReference type="PANTHER" id="PTHR46401:SF2">
    <property type="entry name" value="GLYCOSYLTRANSFERASE WBBK-RELATED"/>
    <property type="match status" value="1"/>
</dbReference>
<name>A0A644Y7R9_9ZZZZ</name>
<protein>
    <recommendedName>
        <fullName evidence="4">D-inositol-3-phosphate glycosyltransferase</fullName>
    </recommendedName>
</protein>
<evidence type="ECO:0000256" key="2">
    <source>
        <dbReference type="SAM" id="Phobius"/>
    </source>
</evidence>
<evidence type="ECO:0000313" key="3">
    <source>
        <dbReference type="EMBL" id="MPM24606.1"/>
    </source>
</evidence>
<organism evidence="3">
    <name type="scientific">bioreactor metagenome</name>
    <dbReference type="NCBI Taxonomy" id="1076179"/>
    <lineage>
        <taxon>unclassified sequences</taxon>
        <taxon>metagenomes</taxon>
        <taxon>ecological metagenomes</taxon>
    </lineage>
</organism>
<dbReference type="Pfam" id="PF13692">
    <property type="entry name" value="Glyco_trans_1_4"/>
    <property type="match status" value="1"/>
</dbReference>
<evidence type="ECO:0000256" key="1">
    <source>
        <dbReference type="ARBA" id="ARBA00022679"/>
    </source>
</evidence>
<proteinExistence type="predicted"/>
<sequence length="385" mass="43943">MRISDRNTVKTVLFLRGNSLDNMIGATDIEIAYALKERYNIYILTQKSSPGFEIKNVNGVTIIEVPYLNIPYFGALLFNIMAFIKLRAFKFNVIIVNHGLFITAYLYKKFYKKSKVVLDIRSIPVDSTGLRLLINEVCLKYSLNSDILSGITIITESMFNYLKKKNTLNSRLPVAFWSSGVNKSIFMPIPKTPSKYIEISDNSFIITYHGTLSQGRGILNLIKAISLLVEEGFDNIKLLLVGGGKDEDLFKEEVVRLRIDHYVVFTGIVPYNGVPKVISVADLAVIPFPKSEWWEYQSPMKIFEYLAMGIPIIATDLEAHRHISDSITLVPDNWPETISHYIKTFMKLDLVSREKLEKIAIKDSNKYTWESQADILSEFLEKNII</sequence>
<feature type="transmembrane region" description="Helical" evidence="2">
    <location>
        <begin position="65"/>
        <end position="83"/>
    </location>
</feature>
<keyword evidence="1" id="KW-0808">Transferase</keyword>
<dbReference type="Gene3D" id="3.40.50.2000">
    <property type="entry name" value="Glycogen Phosphorylase B"/>
    <property type="match status" value="2"/>
</dbReference>
<keyword evidence="2" id="KW-0472">Membrane</keyword>
<gene>
    <name evidence="3" type="ORF">SDC9_71089</name>
</gene>